<dbReference type="PANTHER" id="PTHR35145:SF1">
    <property type="entry name" value="CYTOPLASMIC PROTEIN"/>
    <property type="match status" value="1"/>
</dbReference>
<dbReference type="PANTHER" id="PTHR35145">
    <property type="entry name" value="CYTOPLASMIC PROTEIN-RELATED"/>
    <property type="match status" value="1"/>
</dbReference>
<dbReference type="InterPro" id="IPR007351">
    <property type="entry name" value="YjbR"/>
</dbReference>
<name>A0A7C4ZI30_9DEIN</name>
<dbReference type="Proteomes" id="UP000885759">
    <property type="component" value="Unassembled WGS sequence"/>
</dbReference>
<comment type="caution">
    <text evidence="1">The sequence shown here is derived from an EMBL/GenBank/DDBJ whole genome shotgun (WGS) entry which is preliminary data.</text>
</comment>
<sequence length="129" mass="14756">MTLLQDVLDHARRLPGVREDFPFDLETLTLKVAGKIFLLTSLRADPVRLNLKCDPERALELRARYPDHVLPGYHMNKRHWNTLVLDGTLPRTLVEELIDHSYARVLAGLPRSLRRSLLNEETRGRGGAP</sequence>
<gene>
    <name evidence="1" type="ORF">ENK37_06795</name>
</gene>
<dbReference type="Gene3D" id="3.90.1150.30">
    <property type="match status" value="1"/>
</dbReference>
<dbReference type="SUPFAM" id="SSF142906">
    <property type="entry name" value="YjbR-like"/>
    <property type="match status" value="1"/>
</dbReference>
<dbReference type="GO" id="GO:0003677">
    <property type="term" value="F:DNA binding"/>
    <property type="evidence" value="ECO:0007669"/>
    <property type="project" value="UniProtKB-KW"/>
</dbReference>
<reference evidence="1" key="1">
    <citation type="journal article" date="2020" name="mSystems">
        <title>Genome- and Community-Level Interaction Insights into Carbon Utilization and Element Cycling Functions of Hydrothermarchaeota in Hydrothermal Sediment.</title>
        <authorList>
            <person name="Zhou Z."/>
            <person name="Liu Y."/>
            <person name="Xu W."/>
            <person name="Pan J."/>
            <person name="Luo Z.H."/>
            <person name="Li M."/>
        </authorList>
    </citation>
    <scope>NUCLEOTIDE SEQUENCE [LARGE SCALE GENOMIC DNA]</scope>
    <source>
        <strain evidence="1">HyVt-570</strain>
    </source>
</reference>
<dbReference type="InterPro" id="IPR038056">
    <property type="entry name" value="YjbR-like_sf"/>
</dbReference>
<dbReference type="Pfam" id="PF04237">
    <property type="entry name" value="YjbR"/>
    <property type="match status" value="1"/>
</dbReference>
<accession>A0A7C4ZI30</accession>
<dbReference type="AlphaFoldDB" id="A0A7C4ZI30"/>
<keyword evidence="1" id="KW-0238">DNA-binding</keyword>
<evidence type="ECO:0000313" key="1">
    <source>
        <dbReference type="EMBL" id="HGY09741.1"/>
    </source>
</evidence>
<dbReference type="InterPro" id="IPR058532">
    <property type="entry name" value="YjbR/MT2646/Rv2570-like"/>
</dbReference>
<protein>
    <submittedName>
        <fullName evidence="1">MmcQ/YjbR family DNA-binding protein</fullName>
    </submittedName>
</protein>
<proteinExistence type="predicted"/>
<organism evidence="1">
    <name type="scientific">Oceanithermus profundus</name>
    <dbReference type="NCBI Taxonomy" id="187137"/>
    <lineage>
        <taxon>Bacteria</taxon>
        <taxon>Thermotogati</taxon>
        <taxon>Deinococcota</taxon>
        <taxon>Deinococci</taxon>
        <taxon>Thermales</taxon>
        <taxon>Thermaceae</taxon>
        <taxon>Oceanithermus</taxon>
    </lineage>
</organism>
<dbReference type="EMBL" id="DRPZ01000182">
    <property type="protein sequence ID" value="HGY09741.1"/>
    <property type="molecule type" value="Genomic_DNA"/>
</dbReference>